<sequence length="67" mass="7538">MMKHKDVGSKLTKAKWEAEDTHELRGYPAGDIILVSIPPSGNCKIVNVYYDPDIQKAVFEYEDTPSP</sequence>
<protein>
    <submittedName>
        <fullName evidence="1">Uncharacterized protein</fullName>
    </submittedName>
</protein>
<dbReference type="AlphaFoldDB" id="A0A6M3M3X1"/>
<evidence type="ECO:0000313" key="1">
    <source>
        <dbReference type="EMBL" id="QJA99885.1"/>
    </source>
</evidence>
<proteinExistence type="predicted"/>
<dbReference type="EMBL" id="MT143672">
    <property type="protein sequence ID" value="QJA99885.1"/>
    <property type="molecule type" value="Genomic_DNA"/>
</dbReference>
<evidence type="ECO:0000313" key="2">
    <source>
        <dbReference type="EMBL" id="QJB02742.1"/>
    </source>
</evidence>
<reference evidence="1" key="1">
    <citation type="submission" date="2020-03" db="EMBL/GenBank/DDBJ databases">
        <title>The deep terrestrial virosphere.</title>
        <authorList>
            <person name="Holmfeldt K."/>
            <person name="Nilsson E."/>
            <person name="Simone D."/>
            <person name="Lopez-Fernandez M."/>
            <person name="Wu X."/>
            <person name="de Brujin I."/>
            <person name="Lundin D."/>
            <person name="Andersson A."/>
            <person name="Bertilsson S."/>
            <person name="Dopson M."/>
        </authorList>
    </citation>
    <scope>NUCLEOTIDE SEQUENCE</scope>
    <source>
        <strain evidence="1">MM171A00787</strain>
        <strain evidence="2">MM171B01086</strain>
    </source>
</reference>
<gene>
    <name evidence="1" type="ORF">MM171A00787_0020</name>
    <name evidence="2" type="ORF">MM171B01086_0009</name>
</gene>
<organism evidence="1">
    <name type="scientific">viral metagenome</name>
    <dbReference type="NCBI Taxonomy" id="1070528"/>
    <lineage>
        <taxon>unclassified sequences</taxon>
        <taxon>metagenomes</taxon>
        <taxon>organismal metagenomes</taxon>
    </lineage>
</organism>
<dbReference type="EMBL" id="MT143804">
    <property type="protein sequence ID" value="QJB02742.1"/>
    <property type="molecule type" value="Genomic_DNA"/>
</dbReference>
<name>A0A6M3M3X1_9ZZZZ</name>
<accession>A0A6M3M3X1</accession>